<evidence type="ECO:0000256" key="1">
    <source>
        <dbReference type="SAM" id="MobiDB-lite"/>
    </source>
</evidence>
<feature type="compositionally biased region" description="Polar residues" evidence="1">
    <location>
        <begin position="77"/>
        <end position="87"/>
    </location>
</feature>
<keyword evidence="5" id="KW-1185">Reference proteome</keyword>
<gene>
    <name evidence="4" type="ORF">O181_023014</name>
</gene>
<feature type="compositionally biased region" description="Basic and acidic residues" evidence="1">
    <location>
        <begin position="62"/>
        <end position="71"/>
    </location>
</feature>
<dbReference type="EMBL" id="AVOT02007168">
    <property type="protein sequence ID" value="MBW0483299.1"/>
    <property type="molecule type" value="Genomic_DNA"/>
</dbReference>
<comment type="caution">
    <text evidence="4">The sequence shown here is derived from an EMBL/GenBank/DDBJ whole genome shotgun (WGS) entry which is preliminary data.</text>
</comment>
<name>A0A9Q3CDN5_9BASI</name>
<dbReference type="SMART" id="SM00198">
    <property type="entry name" value="SCP"/>
    <property type="match status" value="1"/>
</dbReference>
<evidence type="ECO:0000313" key="4">
    <source>
        <dbReference type="EMBL" id="MBW0483299.1"/>
    </source>
</evidence>
<feature type="compositionally biased region" description="Polar residues" evidence="1">
    <location>
        <begin position="120"/>
        <end position="136"/>
    </location>
</feature>
<keyword evidence="2" id="KW-0812">Transmembrane</keyword>
<proteinExistence type="predicted"/>
<dbReference type="Pfam" id="PF00188">
    <property type="entry name" value="CAP"/>
    <property type="match status" value="1"/>
</dbReference>
<feature type="domain" description="SCP" evidence="3">
    <location>
        <begin position="179"/>
        <end position="304"/>
    </location>
</feature>
<dbReference type="AlphaFoldDB" id="A0A9Q3CDN5"/>
<reference evidence="4" key="1">
    <citation type="submission" date="2021-03" db="EMBL/GenBank/DDBJ databases">
        <title>Draft genome sequence of rust myrtle Austropuccinia psidii MF-1, a brazilian biotype.</title>
        <authorList>
            <person name="Quecine M.C."/>
            <person name="Pachon D.M.R."/>
            <person name="Bonatelli M.L."/>
            <person name="Correr F.H."/>
            <person name="Franceschini L.M."/>
            <person name="Leite T.F."/>
            <person name="Margarido G.R.A."/>
            <person name="Almeida C.A."/>
            <person name="Ferrarezi J.A."/>
            <person name="Labate C.A."/>
        </authorList>
    </citation>
    <scope>NUCLEOTIDE SEQUENCE</scope>
    <source>
        <strain evidence="4">MF-1</strain>
    </source>
</reference>
<organism evidence="4 5">
    <name type="scientific">Austropuccinia psidii MF-1</name>
    <dbReference type="NCBI Taxonomy" id="1389203"/>
    <lineage>
        <taxon>Eukaryota</taxon>
        <taxon>Fungi</taxon>
        <taxon>Dikarya</taxon>
        <taxon>Basidiomycota</taxon>
        <taxon>Pucciniomycotina</taxon>
        <taxon>Pucciniomycetes</taxon>
        <taxon>Pucciniales</taxon>
        <taxon>Sphaerophragmiaceae</taxon>
        <taxon>Austropuccinia</taxon>
    </lineage>
</organism>
<keyword evidence="2" id="KW-1133">Transmembrane helix</keyword>
<sequence length="417" mass="46159">MINNTSPYIVKRARTYNINVFLVLSAYVLFAFSTWEIAADDSHRDSSQGQARASQKYSRSIGTHECESANDKKRRWQQSSSEDSGAKTSAPLLRWSDIHKQSGGPLRPWLDAILRGSAGKQPTGQEDTKTSNNDLENPTPAEPALDVRATGLSGFSGKSTQAKKVPESSTSSKGGSQDSDGEAWTKAHNDIRKRYSTPPLKWSNQLAASAKKISDGCVFEHSRTTHGENLAAGQQSINAVVADWVFGANECGSYNPTVPQYSHFTQVLWRSTTEVGCSMTKCNSIKGVPLNNAPLWVCHYNPISIPLTAAFPTLEDHKFPFTSPSRNPYSNILNVNTISRTDCRGEFRAVHIVSAKPIPHTNLLFFYSIDSSLLPLYRIPSIITHKTSDLFSNYMRPHMLFRHMLPPVIPSHIFTSV</sequence>
<feature type="region of interest" description="Disordered" evidence="1">
    <location>
        <begin position="117"/>
        <end position="183"/>
    </location>
</feature>
<feature type="compositionally biased region" description="Polar residues" evidence="1">
    <location>
        <begin position="47"/>
        <end position="61"/>
    </location>
</feature>
<protein>
    <recommendedName>
        <fullName evidence="3">SCP domain-containing protein</fullName>
    </recommendedName>
</protein>
<dbReference type="InterPro" id="IPR001283">
    <property type="entry name" value="CRISP-related"/>
</dbReference>
<dbReference type="Proteomes" id="UP000765509">
    <property type="component" value="Unassembled WGS sequence"/>
</dbReference>
<dbReference type="InterPro" id="IPR035940">
    <property type="entry name" value="CAP_sf"/>
</dbReference>
<evidence type="ECO:0000313" key="5">
    <source>
        <dbReference type="Proteomes" id="UP000765509"/>
    </source>
</evidence>
<keyword evidence="2" id="KW-0472">Membrane</keyword>
<dbReference type="SUPFAM" id="SSF55797">
    <property type="entry name" value="PR-1-like"/>
    <property type="match status" value="1"/>
</dbReference>
<accession>A0A9Q3CDN5</accession>
<dbReference type="InterPro" id="IPR014044">
    <property type="entry name" value="CAP_dom"/>
</dbReference>
<dbReference type="Gene3D" id="3.40.33.10">
    <property type="entry name" value="CAP"/>
    <property type="match status" value="1"/>
</dbReference>
<feature type="compositionally biased region" description="Low complexity" evidence="1">
    <location>
        <begin position="168"/>
        <end position="178"/>
    </location>
</feature>
<feature type="region of interest" description="Disordered" evidence="1">
    <location>
        <begin position="41"/>
        <end position="94"/>
    </location>
</feature>
<feature type="transmembrane region" description="Helical" evidence="2">
    <location>
        <begin position="20"/>
        <end position="38"/>
    </location>
</feature>
<evidence type="ECO:0000256" key="2">
    <source>
        <dbReference type="SAM" id="Phobius"/>
    </source>
</evidence>
<evidence type="ECO:0000259" key="3">
    <source>
        <dbReference type="SMART" id="SM00198"/>
    </source>
</evidence>
<dbReference type="OrthoDB" id="337038at2759"/>
<dbReference type="PANTHER" id="PTHR10334">
    <property type="entry name" value="CYSTEINE-RICH SECRETORY PROTEIN-RELATED"/>
    <property type="match status" value="1"/>
</dbReference>